<dbReference type="InterPro" id="IPR007138">
    <property type="entry name" value="ABM_dom"/>
</dbReference>
<evidence type="ECO:0000259" key="1">
    <source>
        <dbReference type="Pfam" id="PF03992"/>
    </source>
</evidence>
<accession>A0A1C4ZWM5</accession>
<evidence type="ECO:0000313" key="2">
    <source>
        <dbReference type="EMBL" id="SCF37286.1"/>
    </source>
</evidence>
<dbReference type="Proteomes" id="UP000198551">
    <property type="component" value="Unassembled WGS sequence"/>
</dbReference>
<reference evidence="3" key="1">
    <citation type="submission" date="2016-06" db="EMBL/GenBank/DDBJ databases">
        <authorList>
            <person name="Varghese N."/>
        </authorList>
    </citation>
    <scope>NUCLEOTIDE SEQUENCE [LARGE SCALE GENOMIC DNA]</scope>
    <source>
        <strain evidence="3">DSM 45555</strain>
    </source>
</reference>
<keyword evidence="3" id="KW-1185">Reference proteome</keyword>
<organism evidence="2 3">
    <name type="scientific">Micromonospora marina</name>
    <dbReference type="NCBI Taxonomy" id="307120"/>
    <lineage>
        <taxon>Bacteria</taxon>
        <taxon>Bacillati</taxon>
        <taxon>Actinomycetota</taxon>
        <taxon>Actinomycetes</taxon>
        <taxon>Micromonosporales</taxon>
        <taxon>Micromonosporaceae</taxon>
        <taxon>Micromonospora</taxon>
    </lineage>
</organism>
<dbReference type="Pfam" id="PF03992">
    <property type="entry name" value="ABM"/>
    <property type="match status" value="1"/>
</dbReference>
<evidence type="ECO:0000313" key="3">
    <source>
        <dbReference type="Proteomes" id="UP000198551"/>
    </source>
</evidence>
<name>A0A1C4ZWM5_9ACTN</name>
<protein>
    <submittedName>
        <fullName evidence="2">C-6 monooxygenase</fullName>
    </submittedName>
</protein>
<dbReference type="Gene3D" id="3.30.70.100">
    <property type="match status" value="1"/>
</dbReference>
<dbReference type="InterPro" id="IPR011008">
    <property type="entry name" value="Dimeric_a/b-barrel"/>
</dbReference>
<dbReference type="SUPFAM" id="SSF54909">
    <property type="entry name" value="Dimeric alpha+beta barrel"/>
    <property type="match status" value="1"/>
</dbReference>
<sequence>MVDTDRPEAGFIAIVTLRTDGPETQRQLLDLLVRDVEAWVRHCPGFISANYHFSVDGTRLVNYAQWTSEEAYRESFKSNPRAGALRQALAGMPGVQGPEMVAYTLQRSIPAAEVTART</sequence>
<feature type="domain" description="ABM" evidence="1">
    <location>
        <begin position="13"/>
        <end position="79"/>
    </location>
</feature>
<dbReference type="AlphaFoldDB" id="A0A1C4ZWM5"/>
<keyword evidence="2" id="KW-0503">Monooxygenase</keyword>
<keyword evidence="2" id="KW-0560">Oxidoreductase</keyword>
<dbReference type="RefSeq" id="WP_018788105.1">
    <property type="nucleotide sequence ID" value="NZ_FMCV01000021.1"/>
</dbReference>
<dbReference type="EMBL" id="FMCV01000021">
    <property type="protein sequence ID" value="SCF37286.1"/>
    <property type="molecule type" value="Genomic_DNA"/>
</dbReference>
<proteinExistence type="predicted"/>
<gene>
    <name evidence="2" type="ORF">GA0070215_12143</name>
</gene>
<dbReference type="GO" id="GO:0004497">
    <property type="term" value="F:monooxygenase activity"/>
    <property type="evidence" value="ECO:0007669"/>
    <property type="project" value="UniProtKB-KW"/>
</dbReference>